<dbReference type="EMBL" id="VSSQ01107945">
    <property type="protein sequence ID" value="MPN46901.1"/>
    <property type="molecule type" value="Genomic_DNA"/>
</dbReference>
<protein>
    <submittedName>
        <fullName evidence="1">Uncharacterized protein</fullName>
    </submittedName>
</protein>
<organism evidence="1">
    <name type="scientific">bioreactor metagenome</name>
    <dbReference type="NCBI Taxonomy" id="1076179"/>
    <lineage>
        <taxon>unclassified sequences</taxon>
        <taxon>metagenomes</taxon>
        <taxon>ecological metagenomes</taxon>
    </lineage>
</organism>
<comment type="caution">
    <text evidence="1">The sequence shown here is derived from an EMBL/GenBank/DDBJ whole genome shotgun (WGS) entry which is preliminary data.</text>
</comment>
<accession>A0A645I6G8</accession>
<dbReference type="AlphaFoldDB" id="A0A645I6G8"/>
<sequence>MFVVIVEQEALSLDAFNFFRCDVHKLVNLLLRLGENILYSSVYRLTDFLTIVK</sequence>
<reference evidence="1" key="1">
    <citation type="submission" date="2019-08" db="EMBL/GenBank/DDBJ databases">
        <authorList>
            <person name="Kucharzyk K."/>
            <person name="Murdoch R.W."/>
            <person name="Higgins S."/>
            <person name="Loffler F."/>
        </authorList>
    </citation>
    <scope>NUCLEOTIDE SEQUENCE</scope>
</reference>
<proteinExistence type="predicted"/>
<evidence type="ECO:0000313" key="1">
    <source>
        <dbReference type="EMBL" id="MPN46901.1"/>
    </source>
</evidence>
<gene>
    <name evidence="1" type="ORF">SDC9_194500</name>
</gene>
<name>A0A645I6G8_9ZZZZ</name>